<dbReference type="InterPro" id="IPR001447">
    <property type="entry name" value="Arylamine_N-AcTrfase"/>
</dbReference>
<dbReference type="Pfam" id="PF00797">
    <property type="entry name" value="Acetyltransf_2"/>
    <property type="match status" value="1"/>
</dbReference>
<reference evidence="2" key="1">
    <citation type="journal article" date="2020" name="Stud. Mycol.">
        <title>101 Dothideomycetes genomes: a test case for predicting lifestyles and emergence of pathogens.</title>
        <authorList>
            <person name="Haridas S."/>
            <person name="Albert R."/>
            <person name="Binder M."/>
            <person name="Bloem J."/>
            <person name="Labutti K."/>
            <person name="Salamov A."/>
            <person name="Andreopoulos B."/>
            <person name="Baker S."/>
            <person name="Barry K."/>
            <person name="Bills G."/>
            <person name="Bluhm B."/>
            <person name="Cannon C."/>
            <person name="Castanera R."/>
            <person name="Culley D."/>
            <person name="Daum C."/>
            <person name="Ezra D."/>
            <person name="Gonzalez J."/>
            <person name="Henrissat B."/>
            <person name="Kuo A."/>
            <person name="Liang C."/>
            <person name="Lipzen A."/>
            <person name="Lutzoni F."/>
            <person name="Magnuson J."/>
            <person name="Mondo S."/>
            <person name="Nolan M."/>
            <person name="Ohm R."/>
            <person name="Pangilinan J."/>
            <person name="Park H.-J."/>
            <person name="Ramirez L."/>
            <person name="Alfaro M."/>
            <person name="Sun H."/>
            <person name="Tritt A."/>
            <person name="Yoshinaga Y."/>
            <person name="Zwiers L.-H."/>
            <person name="Turgeon B."/>
            <person name="Goodwin S."/>
            <person name="Spatafora J."/>
            <person name="Crous P."/>
            <person name="Grigoriev I."/>
        </authorList>
    </citation>
    <scope>NUCLEOTIDE SEQUENCE</scope>
    <source>
        <strain evidence="2">ATCC 36951</strain>
    </source>
</reference>
<dbReference type="GeneID" id="54568404"/>
<dbReference type="PANTHER" id="PTHR11786">
    <property type="entry name" value="N-HYDROXYARYLAMINE O-ACETYLTRANSFERASE"/>
    <property type="match status" value="1"/>
</dbReference>
<dbReference type="OrthoDB" id="10260017at2759"/>
<evidence type="ECO:0000313" key="3">
    <source>
        <dbReference type="Proteomes" id="UP000799537"/>
    </source>
</evidence>
<dbReference type="PANTHER" id="PTHR11786:SF0">
    <property type="entry name" value="ARYLAMINE N-ACETYLTRANSFERASE 4-RELATED"/>
    <property type="match status" value="1"/>
</dbReference>
<dbReference type="EMBL" id="ML993579">
    <property type="protein sequence ID" value="KAF2174258.1"/>
    <property type="molecule type" value="Genomic_DNA"/>
</dbReference>
<dbReference type="InterPro" id="IPR038765">
    <property type="entry name" value="Papain-like_cys_pep_sf"/>
</dbReference>
<comment type="similarity">
    <text evidence="1">Belongs to the arylamine N-acetyltransferase family.</text>
</comment>
<dbReference type="InterPro" id="IPR053710">
    <property type="entry name" value="Arylamine_NAT_domain_sf"/>
</dbReference>
<protein>
    <submittedName>
        <fullName evidence="2">Uncharacterized protein</fullName>
    </submittedName>
</protein>
<keyword evidence="3" id="KW-1185">Reference proteome</keyword>
<name>A0A6A6D736_ZASCE</name>
<gene>
    <name evidence="2" type="ORF">M409DRAFT_62345</name>
</gene>
<dbReference type="SUPFAM" id="SSF54001">
    <property type="entry name" value="Cysteine proteinases"/>
    <property type="match status" value="1"/>
</dbReference>
<sequence length="312" mass="35471">MSCSAFSEEQILQFLNYIKLPRSVYGSTPTPALLNELHIRTISCIPYENLSLHYNPAHRIDLDPPTLFTKIVENQRGRGGYCMEVALIYYHVLLGLGFDVYPAPAKARARVDGVPSGDWGGWIHITCIVTFPDGSQYSDDVGFGGDGPTAPLPLLSGRVHENLGAQEVRLIREWLQEQKKRTDERDMYWVYQYRNSEDQPWRSFYAFLEIEFLPKDWAVVNWFTGHNAASLHFDKVLVVLFLIDGEAQPQVVGKRMLVDGTVKENLGGKTSVVVECRTEQQRIAALREYFGIALAEEESEAMHGWRTELDRS</sequence>
<dbReference type="AlphaFoldDB" id="A0A6A6D736"/>
<dbReference type="Gene3D" id="3.30.2140.20">
    <property type="match status" value="1"/>
</dbReference>
<organism evidence="2 3">
    <name type="scientific">Zasmidium cellare ATCC 36951</name>
    <dbReference type="NCBI Taxonomy" id="1080233"/>
    <lineage>
        <taxon>Eukaryota</taxon>
        <taxon>Fungi</taxon>
        <taxon>Dikarya</taxon>
        <taxon>Ascomycota</taxon>
        <taxon>Pezizomycotina</taxon>
        <taxon>Dothideomycetes</taxon>
        <taxon>Dothideomycetidae</taxon>
        <taxon>Mycosphaerellales</taxon>
        <taxon>Mycosphaerellaceae</taxon>
        <taxon>Zasmidium</taxon>
    </lineage>
</organism>
<dbReference type="RefSeq" id="XP_033675147.1">
    <property type="nucleotide sequence ID" value="XM_033815132.1"/>
</dbReference>
<proteinExistence type="inferred from homology"/>
<dbReference type="Proteomes" id="UP000799537">
    <property type="component" value="Unassembled WGS sequence"/>
</dbReference>
<dbReference type="GO" id="GO:0016407">
    <property type="term" value="F:acetyltransferase activity"/>
    <property type="evidence" value="ECO:0007669"/>
    <property type="project" value="InterPro"/>
</dbReference>
<accession>A0A6A6D736</accession>
<evidence type="ECO:0000313" key="2">
    <source>
        <dbReference type="EMBL" id="KAF2174258.1"/>
    </source>
</evidence>
<evidence type="ECO:0000256" key="1">
    <source>
        <dbReference type="ARBA" id="ARBA00006547"/>
    </source>
</evidence>